<evidence type="ECO:0000259" key="9">
    <source>
        <dbReference type="Pfam" id="PF05347"/>
    </source>
</evidence>
<dbReference type="GO" id="GO:0034551">
    <property type="term" value="P:mitochondrial respiratory chain complex III assembly"/>
    <property type="evidence" value="ECO:0007669"/>
    <property type="project" value="InterPro"/>
</dbReference>
<reference evidence="11" key="1">
    <citation type="journal article" date="2016" name="Nature">
        <title>Genome evolution in the allotetraploid frog Xenopus laevis.</title>
        <authorList>
            <person name="Session A.M."/>
            <person name="Uno Y."/>
            <person name="Kwon T."/>
            <person name="Chapman J.A."/>
            <person name="Toyoda A."/>
            <person name="Takahashi S."/>
            <person name="Fukui A."/>
            <person name="Hikosaka A."/>
            <person name="Suzuki A."/>
            <person name="Kondo M."/>
            <person name="van Heeringen S.J."/>
            <person name="Quigley I."/>
            <person name="Heinz S."/>
            <person name="Ogino H."/>
            <person name="Ochi H."/>
            <person name="Hellsten U."/>
            <person name="Lyons J.B."/>
            <person name="Simakov O."/>
            <person name="Putnam N."/>
            <person name="Stites J."/>
            <person name="Kuroki Y."/>
            <person name="Tanaka T."/>
            <person name="Michiue T."/>
            <person name="Watanabe M."/>
            <person name="Bogdanovic O."/>
            <person name="Lister R."/>
            <person name="Georgiou G."/>
            <person name="Paranjpe S.S."/>
            <person name="van Kruijsbergen I."/>
            <person name="Shu S."/>
            <person name="Carlson J."/>
            <person name="Kinoshita T."/>
            <person name="Ohta Y."/>
            <person name="Mawaribuchi S."/>
            <person name="Jenkins J."/>
            <person name="Grimwood J."/>
            <person name="Schmutz J."/>
            <person name="Mitros T."/>
            <person name="Mozaffari S.V."/>
            <person name="Suzuki Y."/>
            <person name="Haramoto Y."/>
            <person name="Yamamoto T.S."/>
            <person name="Takagi C."/>
            <person name="Heald R."/>
            <person name="Miller K."/>
            <person name="Haudenschild C."/>
            <person name="Kitzman J."/>
            <person name="Nakayama T."/>
            <person name="Izutsu Y."/>
            <person name="Robert J."/>
            <person name="Fortriede J."/>
            <person name="Burns K."/>
            <person name="Lotay V."/>
            <person name="Karimi K."/>
            <person name="Yasuoka Y."/>
            <person name="Dichmann D.S."/>
            <person name="Flajnik M.F."/>
            <person name="Houston D.W."/>
            <person name="Shendure J."/>
            <person name="DuPasquier L."/>
            <person name="Vize P.D."/>
            <person name="Zorn A.M."/>
            <person name="Ito M."/>
            <person name="Marcotte E.M."/>
            <person name="Wallingford J.B."/>
            <person name="Ito Y."/>
            <person name="Asashima M."/>
            <person name="Ueno N."/>
            <person name="Matsuda Y."/>
            <person name="Veenstra G.J."/>
            <person name="Fujiyama A."/>
            <person name="Harland R.M."/>
            <person name="Taira M."/>
            <person name="Rokhsar D.S."/>
        </authorList>
    </citation>
    <scope>NUCLEOTIDE SEQUENCE [LARGE SCALE GENOMIC DNA]</scope>
    <source>
        <strain evidence="11">J</strain>
    </source>
</reference>
<gene>
    <name evidence="10" type="ORF">XELAEV_18007932mg</name>
</gene>
<comment type="function">
    <text evidence="5">Assembly factor required for Rieske Fe-S protein UQCRFS1 incorporation into the cytochrome b-c1 (CIII) complex. Functions as a chaperone, binding to this subunit within the mitochondrial matrix and stabilizing it prior to its translocation and insertion into the late CIII dimeric intermediate within the mitochondrial inner membrane.</text>
</comment>
<evidence type="ECO:0000313" key="11">
    <source>
        <dbReference type="Proteomes" id="UP000694892"/>
    </source>
</evidence>
<evidence type="ECO:0000256" key="2">
    <source>
        <dbReference type="ARBA" id="ARBA00009508"/>
    </source>
</evidence>
<feature type="domain" description="Complex 1 LYR protein" evidence="9">
    <location>
        <begin position="36"/>
        <end position="89"/>
    </location>
</feature>
<evidence type="ECO:0000256" key="5">
    <source>
        <dbReference type="ARBA" id="ARBA00025430"/>
    </source>
</evidence>
<dbReference type="PANTHER" id="PTHR46749:SF1">
    <property type="entry name" value="COMPLEX III ASSEMBLY FACTOR LYRM7"/>
    <property type="match status" value="1"/>
</dbReference>
<dbReference type="InterPro" id="IPR008011">
    <property type="entry name" value="Complex1_LYR_dom"/>
</dbReference>
<name>A0A974I564_XENLA</name>
<comment type="similarity">
    <text evidence="2">Belongs to the complex I LYR family.</text>
</comment>
<dbReference type="EMBL" id="CM004466">
    <property type="protein sequence ID" value="OCU02170.1"/>
    <property type="molecule type" value="Genomic_DNA"/>
</dbReference>
<dbReference type="Proteomes" id="UP000694892">
    <property type="component" value="Chromosome 1L"/>
</dbReference>
<comment type="subcellular location">
    <subcellularLocation>
        <location evidence="1">Mitochondrion matrix</location>
    </subcellularLocation>
</comment>
<accession>A0A974I564</accession>
<keyword evidence="4" id="KW-0143">Chaperone</keyword>
<dbReference type="CDD" id="cd20267">
    <property type="entry name" value="Complex1_LYR_LYRM7"/>
    <property type="match status" value="1"/>
</dbReference>
<dbReference type="GO" id="GO:0044183">
    <property type="term" value="F:protein folding chaperone"/>
    <property type="evidence" value="ECO:0007669"/>
    <property type="project" value="TreeGrafter"/>
</dbReference>
<dbReference type="PANTHER" id="PTHR46749">
    <property type="entry name" value="COMPLEX III ASSEMBLY FACTOR LYRM7"/>
    <property type="match status" value="1"/>
</dbReference>
<evidence type="ECO:0000256" key="6">
    <source>
        <dbReference type="ARBA" id="ARBA00025809"/>
    </source>
</evidence>
<evidence type="ECO:0000256" key="4">
    <source>
        <dbReference type="ARBA" id="ARBA00023186"/>
    </source>
</evidence>
<dbReference type="GO" id="GO:0005759">
    <property type="term" value="C:mitochondrial matrix"/>
    <property type="evidence" value="ECO:0007669"/>
    <property type="project" value="UniProtKB-SubCell"/>
</dbReference>
<proteinExistence type="inferred from homology"/>
<dbReference type="InterPro" id="IPR050435">
    <property type="entry name" value="MZM1/LYRM7"/>
</dbReference>
<organism evidence="10 11">
    <name type="scientific">Xenopus laevis</name>
    <name type="common">African clawed frog</name>
    <dbReference type="NCBI Taxonomy" id="8355"/>
    <lineage>
        <taxon>Eukaryota</taxon>
        <taxon>Metazoa</taxon>
        <taxon>Chordata</taxon>
        <taxon>Craniata</taxon>
        <taxon>Vertebrata</taxon>
        <taxon>Euteleostomi</taxon>
        <taxon>Amphibia</taxon>
        <taxon>Batrachia</taxon>
        <taxon>Anura</taxon>
        <taxon>Pipoidea</taxon>
        <taxon>Pipidae</taxon>
        <taxon>Xenopodinae</taxon>
        <taxon>Xenopus</taxon>
        <taxon>Xenopus</taxon>
    </lineage>
</organism>
<protein>
    <recommendedName>
        <fullName evidence="7">Complex III assembly factor LYRM7</fullName>
    </recommendedName>
    <alternativeName>
        <fullName evidence="8">LYR motif-containing protein 7</fullName>
    </alternativeName>
</protein>
<evidence type="ECO:0000313" key="10">
    <source>
        <dbReference type="EMBL" id="OCU02170.1"/>
    </source>
</evidence>
<evidence type="ECO:0000256" key="8">
    <source>
        <dbReference type="ARBA" id="ARBA00031830"/>
    </source>
</evidence>
<evidence type="ECO:0000256" key="1">
    <source>
        <dbReference type="ARBA" id="ARBA00004305"/>
    </source>
</evidence>
<dbReference type="InterPro" id="IPR045298">
    <property type="entry name" value="Complex1_LYR_LYRM7"/>
</dbReference>
<dbReference type="Pfam" id="PF05347">
    <property type="entry name" value="Complex1_LYR"/>
    <property type="match status" value="1"/>
</dbReference>
<keyword evidence="3" id="KW-0496">Mitochondrion</keyword>
<comment type="subunit">
    <text evidence="6">Interacts with UQCRFS1.</text>
</comment>
<dbReference type="AlphaFoldDB" id="A0A974I564"/>
<sequence>MRHEEGVSVHGMTNGYQEEGSADPVWCICGMESKMKVLKLFRTLHRTRQCVFQNDHRALEAARQRINEEFKKNKRECSPAKISELLKFGTDVEILLRTSVVQGIHKDSDTLGMPWLLRFLTRNFIVYYSARNMSRTGIAEAVLCLDCYPLQKIVIP</sequence>
<evidence type="ECO:0000256" key="7">
    <source>
        <dbReference type="ARBA" id="ARBA00026165"/>
    </source>
</evidence>
<evidence type="ECO:0000256" key="3">
    <source>
        <dbReference type="ARBA" id="ARBA00023128"/>
    </source>
</evidence>